<organism evidence="2 3">
    <name type="scientific">Chthoniobacter flavus Ellin428</name>
    <dbReference type="NCBI Taxonomy" id="497964"/>
    <lineage>
        <taxon>Bacteria</taxon>
        <taxon>Pseudomonadati</taxon>
        <taxon>Verrucomicrobiota</taxon>
        <taxon>Spartobacteria</taxon>
        <taxon>Chthoniobacterales</taxon>
        <taxon>Chthoniobacteraceae</taxon>
        <taxon>Chthoniobacter</taxon>
    </lineage>
</organism>
<gene>
    <name evidence="2" type="ORF">CfE428DRAFT_4348</name>
</gene>
<feature type="transmembrane region" description="Helical" evidence="1">
    <location>
        <begin position="56"/>
        <end position="73"/>
    </location>
</feature>
<dbReference type="RefSeq" id="WP_006981672.1">
    <property type="nucleotide sequence ID" value="NZ_ABVL01000014.1"/>
</dbReference>
<feature type="transmembrane region" description="Helical" evidence="1">
    <location>
        <begin position="6"/>
        <end position="25"/>
    </location>
</feature>
<dbReference type="AlphaFoldDB" id="B4D609"/>
<dbReference type="STRING" id="497964.CfE428DRAFT_4348"/>
<keyword evidence="3" id="KW-1185">Reference proteome</keyword>
<keyword evidence="1" id="KW-0812">Transmembrane</keyword>
<name>B4D609_9BACT</name>
<dbReference type="EMBL" id="ABVL01000014">
    <property type="protein sequence ID" value="EDY18212.1"/>
    <property type="molecule type" value="Genomic_DNA"/>
</dbReference>
<accession>B4D609</accession>
<dbReference type="InParanoid" id="B4D609"/>
<dbReference type="Proteomes" id="UP000005824">
    <property type="component" value="Unassembled WGS sequence"/>
</dbReference>
<evidence type="ECO:0000313" key="2">
    <source>
        <dbReference type="EMBL" id="EDY18212.1"/>
    </source>
</evidence>
<proteinExistence type="predicted"/>
<keyword evidence="1" id="KW-1133">Transmembrane helix</keyword>
<evidence type="ECO:0000313" key="3">
    <source>
        <dbReference type="Proteomes" id="UP000005824"/>
    </source>
</evidence>
<protein>
    <recommendedName>
        <fullName evidence="4">DoxX family protein</fullName>
    </recommendedName>
</protein>
<feature type="transmembrane region" description="Helical" evidence="1">
    <location>
        <begin position="32"/>
        <end position="50"/>
    </location>
</feature>
<evidence type="ECO:0000256" key="1">
    <source>
        <dbReference type="SAM" id="Phobius"/>
    </source>
</evidence>
<sequence>MGALFTSGYIYVVAAFQVVGGALLLIGRFVPIGLTLLGPVIVNILCFHAFLEPSGLPLAIVVAILFLVVFAYHRQSFAGVWKA</sequence>
<comment type="caution">
    <text evidence="2">The sequence shown here is derived from an EMBL/GenBank/DDBJ whole genome shotgun (WGS) entry which is preliminary data.</text>
</comment>
<evidence type="ECO:0008006" key="4">
    <source>
        <dbReference type="Google" id="ProtNLM"/>
    </source>
</evidence>
<keyword evidence="1" id="KW-0472">Membrane</keyword>
<dbReference type="eggNOG" id="ENOG5032QYK">
    <property type="taxonomic scope" value="Bacteria"/>
</dbReference>
<reference evidence="2 3" key="1">
    <citation type="journal article" date="2011" name="J. Bacteriol.">
        <title>Genome sequence of Chthoniobacter flavus Ellin428, an aerobic heterotrophic soil bacterium.</title>
        <authorList>
            <person name="Kant R."/>
            <person name="van Passel M.W."/>
            <person name="Palva A."/>
            <person name="Lucas S."/>
            <person name="Lapidus A."/>
            <person name="Glavina Del Rio T."/>
            <person name="Dalin E."/>
            <person name="Tice H."/>
            <person name="Bruce D."/>
            <person name="Goodwin L."/>
            <person name="Pitluck S."/>
            <person name="Larimer F.W."/>
            <person name="Land M.L."/>
            <person name="Hauser L."/>
            <person name="Sangwan P."/>
            <person name="de Vos W.M."/>
            <person name="Janssen P.H."/>
            <person name="Smidt H."/>
        </authorList>
    </citation>
    <scope>NUCLEOTIDE SEQUENCE [LARGE SCALE GENOMIC DNA]</scope>
    <source>
        <strain evidence="2 3">Ellin428</strain>
    </source>
</reference>